<protein>
    <submittedName>
        <fullName evidence="2">Uncharacterized protein</fullName>
    </submittedName>
</protein>
<gene>
    <name evidence="2" type="ORF">MA20_12390</name>
</gene>
<dbReference type="RefSeq" id="WP_041955350.1">
    <property type="nucleotide sequence ID" value="NZ_JRPN01000010.1"/>
</dbReference>
<reference evidence="2 3" key="1">
    <citation type="submission" date="2014-09" db="EMBL/GenBank/DDBJ databases">
        <title>Draft genome of Bradyrhizobium japonicum Is-34.</title>
        <authorList>
            <person name="Tsurumaru H."/>
            <person name="Yamakawa T."/>
            <person name="Hashimoto S."/>
            <person name="Okizaki K."/>
            <person name="Kanesaki Y."/>
            <person name="Yoshikawa H."/>
            <person name="Yajima S."/>
        </authorList>
    </citation>
    <scope>NUCLEOTIDE SEQUENCE [LARGE SCALE GENOMIC DNA]</scope>
    <source>
        <strain evidence="2 3">Is-34</strain>
    </source>
</reference>
<feature type="transmembrane region" description="Helical" evidence="1">
    <location>
        <begin position="168"/>
        <end position="192"/>
    </location>
</feature>
<keyword evidence="1" id="KW-1133">Transmembrane helix</keyword>
<evidence type="ECO:0000256" key="1">
    <source>
        <dbReference type="SAM" id="Phobius"/>
    </source>
</evidence>
<dbReference type="Proteomes" id="UP000030377">
    <property type="component" value="Unassembled WGS sequence"/>
</dbReference>
<comment type="caution">
    <text evidence="2">The sequence shown here is derived from an EMBL/GenBank/DDBJ whole genome shotgun (WGS) entry which is preliminary data.</text>
</comment>
<keyword evidence="1" id="KW-0812">Transmembrane</keyword>
<dbReference type="AlphaFoldDB" id="A0A0A3XZ24"/>
<evidence type="ECO:0000313" key="3">
    <source>
        <dbReference type="Proteomes" id="UP000030377"/>
    </source>
</evidence>
<proteinExistence type="predicted"/>
<feature type="transmembrane region" description="Helical" evidence="1">
    <location>
        <begin position="204"/>
        <end position="230"/>
    </location>
</feature>
<accession>A0A0A3XZ24</accession>
<organism evidence="2 3">
    <name type="scientific">Bradyrhizobium japonicum</name>
    <dbReference type="NCBI Taxonomy" id="375"/>
    <lineage>
        <taxon>Bacteria</taxon>
        <taxon>Pseudomonadati</taxon>
        <taxon>Pseudomonadota</taxon>
        <taxon>Alphaproteobacteria</taxon>
        <taxon>Hyphomicrobiales</taxon>
        <taxon>Nitrobacteraceae</taxon>
        <taxon>Bradyrhizobium</taxon>
    </lineage>
</organism>
<evidence type="ECO:0000313" key="2">
    <source>
        <dbReference type="EMBL" id="KGT79635.1"/>
    </source>
</evidence>
<keyword evidence="1" id="KW-0472">Membrane</keyword>
<sequence>MDAEASREWLEQIRVAAVRDYQQDAPGDAFYGYLLRGISQSALDHAVKEQIEPGRFKYDVIDSGMQLVRDTRFAFGDGGSENSSSFWKDYERPLDLIRADKVPSIDRSGLEASVGEYLALPYRAQAMDSFLVRALIAMELYAFGDEMLNEKTFGIVPARSPLKQRHVLLKYLLGNVFNAIVFGGVAAASIWASSAGLLGETATFWIAGICVALFLLFAALTTILLPFAWVRQAKARRTVYDLLATMNTLYNEQRSDGPVSSQYVYDRAKDAAAKGVVWPAPLFALLDDIQSRSGRY</sequence>
<dbReference type="EMBL" id="JRPN01000010">
    <property type="protein sequence ID" value="KGT79635.1"/>
    <property type="molecule type" value="Genomic_DNA"/>
</dbReference>
<name>A0A0A3XZ24_BRAJP</name>